<keyword evidence="3" id="KW-1185">Reference proteome</keyword>
<gene>
    <name evidence="2" type="primary">gb07297</name>
    <name evidence="2" type="ORF">PR202_gb07297</name>
</gene>
<feature type="compositionally biased region" description="Low complexity" evidence="1">
    <location>
        <begin position="53"/>
        <end position="66"/>
    </location>
</feature>
<accession>A0AAV5EBR8</accession>
<reference evidence="2" key="1">
    <citation type="journal article" date="2018" name="DNA Res.">
        <title>Multiple hybrid de novo genome assembly of finger millet, an orphan allotetraploid crop.</title>
        <authorList>
            <person name="Hatakeyama M."/>
            <person name="Aluri S."/>
            <person name="Balachadran M.T."/>
            <person name="Sivarajan S.R."/>
            <person name="Patrignani A."/>
            <person name="Gruter S."/>
            <person name="Poveda L."/>
            <person name="Shimizu-Inatsugi R."/>
            <person name="Baeten J."/>
            <person name="Francoijs K.J."/>
            <person name="Nataraja K.N."/>
            <person name="Reddy Y.A.N."/>
            <person name="Phadnis S."/>
            <person name="Ravikumar R.L."/>
            <person name="Schlapbach R."/>
            <person name="Sreeman S.M."/>
            <person name="Shimizu K.K."/>
        </authorList>
    </citation>
    <scope>NUCLEOTIDE SEQUENCE</scope>
</reference>
<protein>
    <submittedName>
        <fullName evidence="2">Uncharacterized protein</fullName>
    </submittedName>
</protein>
<name>A0AAV5EBR8_ELECO</name>
<feature type="region of interest" description="Disordered" evidence="1">
    <location>
        <begin position="1"/>
        <end position="90"/>
    </location>
</feature>
<dbReference type="EMBL" id="BQKI01000074">
    <property type="protein sequence ID" value="GJN19976.1"/>
    <property type="molecule type" value="Genomic_DNA"/>
</dbReference>
<comment type="caution">
    <text evidence="2">The sequence shown here is derived from an EMBL/GenBank/DDBJ whole genome shotgun (WGS) entry which is preliminary data.</text>
</comment>
<evidence type="ECO:0000313" key="2">
    <source>
        <dbReference type="EMBL" id="GJN19976.1"/>
    </source>
</evidence>
<dbReference type="Proteomes" id="UP001054889">
    <property type="component" value="Unassembled WGS sequence"/>
</dbReference>
<evidence type="ECO:0000313" key="3">
    <source>
        <dbReference type="Proteomes" id="UP001054889"/>
    </source>
</evidence>
<evidence type="ECO:0000256" key="1">
    <source>
        <dbReference type="SAM" id="MobiDB-lite"/>
    </source>
</evidence>
<dbReference type="AlphaFoldDB" id="A0AAV5EBR8"/>
<sequence length="123" mass="13016">MPSPHEATAAPPPSDPPRHDEAAAPPSTTRSGGDSVTPVVSGARGGSERGPWRRGSGRPSTSPMRRLFCSRLGSDASSPPPHGGERCGYGDEIPPPMVAALFPTPSRSWRCLIFSSSWRRTAR</sequence>
<reference evidence="2" key="2">
    <citation type="submission" date="2021-12" db="EMBL/GenBank/DDBJ databases">
        <title>Resequencing data analysis of finger millet.</title>
        <authorList>
            <person name="Hatakeyama M."/>
            <person name="Aluri S."/>
            <person name="Balachadran M.T."/>
            <person name="Sivarajan S.R."/>
            <person name="Poveda L."/>
            <person name="Shimizu-Inatsugi R."/>
            <person name="Schlapbach R."/>
            <person name="Sreeman S.M."/>
            <person name="Shimizu K.K."/>
        </authorList>
    </citation>
    <scope>NUCLEOTIDE SEQUENCE</scope>
</reference>
<proteinExistence type="predicted"/>
<organism evidence="2 3">
    <name type="scientific">Eleusine coracana subsp. coracana</name>
    <dbReference type="NCBI Taxonomy" id="191504"/>
    <lineage>
        <taxon>Eukaryota</taxon>
        <taxon>Viridiplantae</taxon>
        <taxon>Streptophyta</taxon>
        <taxon>Embryophyta</taxon>
        <taxon>Tracheophyta</taxon>
        <taxon>Spermatophyta</taxon>
        <taxon>Magnoliopsida</taxon>
        <taxon>Liliopsida</taxon>
        <taxon>Poales</taxon>
        <taxon>Poaceae</taxon>
        <taxon>PACMAD clade</taxon>
        <taxon>Chloridoideae</taxon>
        <taxon>Cynodonteae</taxon>
        <taxon>Eleusininae</taxon>
        <taxon>Eleusine</taxon>
    </lineage>
</organism>